<organism evidence="2 3">
    <name type="scientific">Sapientia aquatica</name>
    <dbReference type="NCBI Taxonomy" id="1549640"/>
    <lineage>
        <taxon>Bacteria</taxon>
        <taxon>Pseudomonadati</taxon>
        <taxon>Pseudomonadota</taxon>
        <taxon>Betaproteobacteria</taxon>
        <taxon>Burkholderiales</taxon>
        <taxon>Oxalobacteraceae</taxon>
        <taxon>Sapientia</taxon>
    </lineage>
</organism>
<dbReference type="InterPro" id="IPR015943">
    <property type="entry name" value="WD40/YVTN_repeat-like_dom_sf"/>
</dbReference>
<dbReference type="OrthoDB" id="9774579at2"/>
<evidence type="ECO:0000256" key="1">
    <source>
        <dbReference type="ARBA" id="ARBA00022801"/>
    </source>
</evidence>
<dbReference type="PANTHER" id="PTHR47197:SF3">
    <property type="entry name" value="DIHYDRO-HEME D1 DEHYDROGENASE"/>
    <property type="match status" value="1"/>
</dbReference>
<comment type="caution">
    <text evidence="2">The sequence shown here is derived from an EMBL/GenBank/DDBJ whole genome shotgun (WGS) entry which is preliminary data.</text>
</comment>
<dbReference type="Gene3D" id="2.130.10.10">
    <property type="entry name" value="YVTN repeat-like/Quinoprotein amine dehydrogenase"/>
    <property type="match status" value="2"/>
</dbReference>
<reference evidence="2 3" key="1">
    <citation type="submission" date="2019-03" db="EMBL/GenBank/DDBJ databases">
        <title>Sapientia aquatica gen. nov., sp. nov., isolated from a crater lake.</title>
        <authorList>
            <person name="Felfoldi T."/>
            <person name="Szabo A."/>
            <person name="Toth E."/>
            <person name="Schumann P."/>
            <person name="Keki Z."/>
            <person name="Marialigeti K."/>
            <person name="Mathe I."/>
        </authorList>
    </citation>
    <scope>NUCLEOTIDE SEQUENCE [LARGE SCALE GENOMIC DNA]</scope>
    <source>
        <strain evidence="2 3">SA-152</strain>
    </source>
</reference>
<dbReference type="InterPro" id="IPR007312">
    <property type="entry name" value="Phosphoesterase"/>
</dbReference>
<dbReference type="Pfam" id="PF04185">
    <property type="entry name" value="Phosphoesterase"/>
    <property type="match status" value="1"/>
</dbReference>
<dbReference type="GO" id="GO:0016788">
    <property type="term" value="F:hydrolase activity, acting on ester bonds"/>
    <property type="evidence" value="ECO:0007669"/>
    <property type="project" value="InterPro"/>
</dbReference>
<dbReference type="InterPro" id="IPR017850">
    <property type="entry name" value="Alkaline_phosphatase_core_sf"/>
</dbReference>
<keyword evidence="1" id="KW-0378">Hydrolase</keyword>
<sequence length="917" mass="96932">MPTPPASLGTVVTTLLPTGLAMSPTAMPGSTYIPLVPGLTTNPTIPAGYAQSETISPDGKTLLVLTSGYNLVVDANGKKVPADSTQFIFVFDVSSNKPVQKQVVSVTNSYVGIAFSPDGTKFYVPGAGEDNIHVFAFTNGTWAESGAPIALGHTAGYGLAQKPTATTIAITADGKRALVANRYNDSVTLVDLINGKVIAEQDLRPGKSGGTSGQAGGEYPNSIAIVGNNTAYISSERDREIVVVDISAASPSVKARIPVQGSPNKMTLNKAQSRLFVASDFADLVSVIDTTKNAVTSTVSTVAPSSVLTAAQARYKGASPSAVALSPDEKTLYVANRGTNSVAVVSLAGSTPTVTGLIPTGWYPTDVRVSPDGTMIYVSNEKTPPGPNVGSCLGYATVPCPVKNSPVTFAPNEYILNITGSALLAVPTPNAAYLSLLTDQVASNNSFGKLPSAADAQTMAVLSSKIQHIIYIVKENRTYDQVLGDLGKGNGNPALTEFPKATTPNLHALANNFVALDNFYDPADVSGNGWPWSTTGRESDAGARMLPSNYAENGGGGSYDWEGTNRNVNVGLAGAARVAANPLSKDLDDDVLPGVSNVAAPDGPDGEVQQGYLWNSALRAGKTVRNYGFFIDLTRYALGGTPYAALGIPIDRNPFEHGKVQAYAANPDLAPLTDQYFRGFDTSFPDFYREKEWEREFSAYVTNGNLPNLSLVRMMGDHTGSFATAIDGINTPELQVADNDYAVGRIIQAVANSPYASNTLIFIVEDDAQDGPDHVDAHRSTAYVVGPYVKKAALVSTHYTTVNMLRTITDILGVDHLGLFDSTQGPMTDVFDLTQTTWSFTATPSALLVGSALPLAASNPPALALKPTHDSKYWAQKTKKFNFAEEDKLDAVAYNKILWQGLMGNRPYTTGRETTKK</sequence>
<dbReference type="Gene3D" id="3.40.720.10">
    <property type="entry name" value="Alkaline Phosphatase, subunit A"/>
    <property type="match status" value="2"/>
</dbReference>
<dbReference type="EMBL" id="SMYL01000004">
    <property type="protein sequence ID" value="TDK66135.1"/>
    <property type="molecule type" value="Genomic_DNA"/>
</dbReference>
<dbReference type="Proteomes" id="UP000294829">
    <property type="component" value="Unassembled WGS sequence"/>
</dbReference>
<dbReference type="InterPro" id="IPR019405">
    <property type="entry name" value="Lactonase_7-beta_prop"/>
</dbReference>
<dbReference type="PANTHER" id="PTHR47197">
    <property type="entry name" value="PROTEIN NIRF"/>
    <property type="match status" value="1"/>
</dbReference>
<protein>
    <submittedName>
        <fullName evidence="2">Phosphoesterase</fullName>
    </submittedName>
</protein>
<proteinExistence type="predicted"/>
<dbReference type="InterPro" id="IPR011048">
    <property type="entry name" value="Haem_d1_sf"/>
</dbReference>
<name>A0A4R5W1W4_9BURK</name>
<dbReference type="Pfam" id="PF10282">
    <property type="entry name" value="Lactonase"/>
    <property type="match status" value="1"/>
</dbReference>
<dbReference type="InterPro" id="IPR051200">
    <property type="entry name" value="Host-pathogen_enzymatic-act"/>
</dbReference>
<dbReference type="AlphaFoldDB" id="A0A4R5W1W4"/>
<dbReference type="RefSeq" id="WP_133328424.1">
    <property type="nucleotide sequence ID" value="NZ_SMYL01000004.1"/>
</dbReference>
<evidence type="ECO:0000313" key="2">
    <source>
        <dbReference type="EMBL" id="TDK66135.1"/>
    </source>
</evidence>
<dbReference type="SUPFAM" id="SSF53649">
    <property type="entry name" value="Alkaline phosphatase-like"/>
    <property type="match status" value="1"/>
</dbReference>
<gene>
    <name evidence="2" type="ORF">E2I14_10670</name>
</gene>
<dbReference type="SUPFAM" id="SSF51004">
    <property type="entry name" value="C-terminal (heme d1) domain of cytochrome cd1-nitrite reductase"/>
    <property type="match status" value="2"/>
</dbReference>
<accession>A0A4R5W1W4</accession>
<keyword evidence="3" id="KW-1185">Reference proteome</keyword>
<evidence type="ECO:0000313" key="3">
    <source>
        <dbReference type="Proteomes" id="UP000294829"/>
    </source>
</evidence>